<dbReference type="VEuPathDB" id="VectorBase:ASTEI20_045546"/>
<dbReference type="InterPro" id="IPR001251">
    <property type="entry name" value="CRAL-TRIO_dom"/>
</dbReference>
<dbReference type="SMART" id="SM01100">
    <property type="entry name" value="CRAL_TRIO_N"/>
    <property type="match status" value="3"/>
</dbReference>
<feature type="domain" description="CRAL-TRIO" evidence="1">
    <location>
        <begin position="666"/>
        <end position="828"/>
    </location>
</feature>
<dbReference type="CDD" id="cd00170">
    <property type="entry name" value="SEC14"/>
    <property type="match status" value="3"/>
</dbReference>
<dbReference type="AlphaFoldDB" id="A0A182YNG9"/>
<dbReference type="SUPFAM" id="SSF46938">
    <property type="entry name" value="CRAL/TRIO N-terminal domain"/>
    <property type="match status" value="3"/>
</dbReference>
<protein>
    <recommendedName>
        <fullName evidence="1">CRAL-TRIO domain-containing protein</fullName>
    </recommendedName>
</protein>
<dbReference type="Pfam" id="PF00650">
    <property type="entry name" value="CRAL_TRIO"/>
    <property type="match status" value="3"/>
</dbReference>
<proteinExistence type="predicted"/>
<sequence>MVVNIVKRPISIPPRRCTACRLWKGPTIVCRMPEPAGVVHKLYMERELPPKVAEVARMQGEDPDRKSLMIEELRDMIYEKGDCIPHRVDDDYLIKFLRARFWNVLHAYNLMVRYYSFRESNPEFYENVNPMSLRSLGDDDIISISPYRDQEGRRVICFKFGKWRPNKIPIVDLFRATMLLLEVGSLEPQSQVLGGVGIMDLEGLTLNHAWNLTPTVAQKMLALLATSMPLRTSQIHIVNQGWVFDTVFQIFKPLLTEKMRQRLFFHGTDRASLHKYIDPEALPERYGGTKPEYPYTYWLEHLSRVEQVVDELQQLGSDDLFLCRFLYCCDWDVQEAYGRIVKLIKLKEANPEWFFHKPIATYGELLNRNVKFALKHRDKRGRRVFVTRLGAIDFSNMAVTDLANLDDIWFELLLDELETLENGVTCLIDLSGYSLKSFRFLTPNNIRIGSAKTDLLPLKNIEFHVVNSSVFMNAAIAILYPMLSKKIKDQVRFHYSNWDSLHEYIQPEILPEEYGGTAGKQFDFESIHAQVLDRPNEFDRLLTNDSTPLNSPRKIFGKTATLDNNAMLEYEMNKNLDVKFREKADKELGETGGELTYTKIRQLRQQLNIYNENHQRALGCRRDDSFLLRFLRAKKFDVEKAFKMMQKYYKMKEEYPEIFKVSPPSEMKFMLEMQIQTMLPKKDEHGRQIYLFRVEKCDPYKIPVDYVFRSNVLALEDAVRSPETQIGGLVVLLDMAGLGFAHARYLSPHLAKKTVEVVQEAFPLRFKAFHVLHEPFYFDAILAVLKPFLKDKIRRRIHLHGNSISSLHKYVSKDLLPAEYGGNLGPFDNTEWRQTILDNEQYFIDLETYNHLSESCYQLGPSNGGDGDAESIDSLQFGDTETEDSEFDEDDRRVLSPKRNARSIQNIEEIFLKNGYDGMALSVSGTDLEKEVEELK</sequence>
<dbReference type="VEuPathDB" id="VectorBase:ASTE006252"/>
<dbReference type="VEuPathDB" id="VectorBase:ASTEI10005"/>
<dbReference type="PANTHER" id="PTHR10174">
    <property type="entry name" value="ALPHA-TOCOPHEROL TRANSFER PROTEIN-RELATED"/>
    <property type="match status" value="1"/>
</dbReference>
<dbReference type="Gene3D" id="1.20.5.1200">
    <property type="entry name" value="Alpha-tocopherol transfer"/>
    <property type="match status" value="3"/>
</dbReference>
<dbReference type="Proteomes" id="UP000076408">
    <property type="component" value="Unassembled WGS sequence"/>
</dbReference>
<keyword evidence="3" id="KW-1185">Reference proteome</keyword>
<dbReference type="VEuPathDB" id="VectorBase:ASTEI20_042998"/>
<dbReference type="Pfam" id="PF03765">
    <property type="entry name" value="CRAL_TRIO_N"/>
    <property type="match status" value="1"/>
</dbReference>
<evidence type="ECO:0000313" key="3">
    <source>
        <dbReference type="Proteomes" id="UP000076408"/>
    </source>
</evidence>
<reference evidence="3" key="1">
    <citation type="journal article" date="2014" name="Genome Biol.">
        <title>Genome analysis of a major urban malaria vector mosquito, Anopheles stephensi.</title>
        <authorList>
            <person name="Jiang X."/>
            <person name="Peery A."/>
            <person name="Hall A.B."/>
            <person name="Sharma A."/>
            <person name="Chen X.G."/>
            <person name="Waterhouse R.M."/>
            <person name="Komissarov A."/>
            <person name="Riehle M.M."/>
            <person name="Shouche Y."/>
            <person name="Sharakhova M.V."/>
            <person name="Lawson D."/>
            <person name="Pakpour N."/>
            <person name="Arensburger P."/>
            <person name="Davidson V.L."/>
            <person name="Eiglmeier K."/>
            <person name="Emrich S."/>
            <person name="George P."/>
            <person name="Kennedy R.C."/>
            <person name="Mane S.P."/>
            <person name="Maslen G."/>
            <person name="Oringanje C."/>
            <person name="Qi Y."/>
            <person name="Settlage R."/>
            <person name="Tojo M."/>
            <person name="Tubio J.M."/>
            <person name="Unger M.F."/>
            <person name="Wang B."/>
            <person name="Vernick K.D."/>
            <person name="Ribeiro J.M."/>
            <person name="James A.A."/>
            <person name="Michel K."/>
            <person name="Riehle M.A."/>
            <person name="Luckhart S."/>
            <person name="Sharakhov I.V."/>
            <person name="Tu Z."/>
        </authorList>
    </citation>
    <scope>NUCLEOTIDE SEQUENCE [LARGE SCALE GENOMIC DNA]</scope>
    <source>
        <strain evidence="3">Indian</strain>
    </source>
</reference>
<evidence type="ECO:0000259" key="1">
    <source>
        <dbReference type="PROSITE" id="PS50191"/>
    </source>
</evidence>
<dbReference type="PANTHER" id="PTHR10174:SF130">
    <property type="entry name" value="ALPHA-TOCOPHEROL TRANSFER PROTEIN-LIKE"/>
    <property type="match status" value="1"/>
</dbReference>
<dbReference type="InterPro" id="IPR011074">
    <property type="entry name" value="CRAL/TRIO_N_dom"/>
</dbReference>
<evidence type="ECO:0000313" key="2">
    <source>
        <dbReference type="EnsemblMetazoa" id="ASTEI10005-PA"/>
    </source>
</evidence>
<dbReference type="PROSITE" id="PS50191">
    <property type="entry name" value="CRAL_TRIO"/>
    <property type="match status" value="3"/>
</dbReference>
<feature type="domain" description="CRAL-TRIO" evidence="1">
    <location>
        <begin position="362"/>
        <end position="522"/>
    </location>
</feature>
<dbReference type="GO" id="GO:1902936">
    <property type="term" value="F:phosphatidylinositol bisphosphate binding"/>
    <property type="evidence" value="ECO:0007669"/>
    <property type="project" value="TreeGrafter"/>
</dbReference>
<dbReference type="PRINTS" id="PR00180">
    <property type="entry name" value="CRETINALDHBP"/>
</dbReference>
<dbReference type="EnsemblMetazoa" id="ASTEI10005-RA">
    <property type="protein sequence ID" value="ASTEI10005-PA"/>
    <property type="gene ID" value="ASTEI10005"/>
</dbReference>
<dbReference type="GO" id="GO:0016020">
    <property type="term" value="C:membrane"/>
    <property type="evidence" value="ECO:0007669"/>
    <property type="project" value="TreeGrafter"/>
</dbReference>
<reference evidence="2" key="2">
    <citation type="submission" date="2020-05" db="UniProtKB">
        <authorList>
            <consortium name="EnsemblMetazoa"/>
        </authorList>
    </citation>
    <scope>IDENTIFICATION</scope>
    <source>
        <strain evidence="2">Indian</strain>
    </source>
</reference>
<dbReference type="STRING" id="30069.A0A182YNG9"/>
<dbReference type="Gene3D" id="3.40.525.10">
    <property type="entry name" value="CRAL-TRIO lipid binding domain"/>
    <property type="match status" value="3"/>
</dbReference>
<dbReference type="OMA" id="KKTTHIM"/>
<dbReference type="SUPFAM" id="SSF52087">
    <property type="entry name" value="CRAL/TRIO domain"/>
    <property type="match status" value="3"/>
</dbReference>
<accession>A0A182YNG9</accession>
<dbReference type="InterPro" id="IPR036273">
    <property type="entry name" value="CRAL/TRIO_N_dom_sf"/>
</dbReference>
<dbReference type="VEuPathDB" id="VectorBase:ASTEI20_031629"/>
<dbReference type="VEuPathDB" id="VectorBase:ASTE006255"/>
<dbReference type="Gene3D" id="1.10.8.20">
    <property type="entry name" value="N-terminal domain of phosphatidylinositol transfer protein sec14p"/>
    <property type="match status" value="2"/>
</dbReference>
<organism evidence="2 3">
    <name type="scientific">Anopheles stephensi</name>
    <name type="common">Indo-Pakistan malaria mosquito</name>
    <dbReference type="NCBI Taxonomy" id="30069"/>
    <lineage>
        <taxon>Eukaryota</taxon>
        <taxon>Metazoa</taxon>
        <taxon>Ecdysozoa</taxon>
        <taxon>Arthropoda</taxon>
        <taxon>Hexapoda</taxon>
        <taxon>Insecta</taxon>
        <taxon>Pterygota</taxon>
        <taxon>Neoptera</taxon>
        <taxon>Endopterygota</taxon>
        <taxon>Diptera</taxon>
        <taxon>Nematocera</taxon>
        <taxon>Culicoidea</taxon>
        <taxon>Culicidae</taxon>
        <taxon>Anophelinae</taxon>
        <taxon>Anopheles</taxon>
    </lineage>
</organism>
<feature type="domain" description="CRAL-TRIO" evidence="1">
    <location>
        <begin position="129"/>
        <end position="294"/>
    </location>
</feature>
<name>A0A182YNG9_ANOST</name>
<dbReference type="SMART" id="SM00516">
    <property type="entry name" value="SEC14"/>
    <property type="match status" value="3"/>
</dbReference>
<dbReference type="InterPro" id="IPR036865">
    <property type="entry name" value="CRAL-TRIO_dom_sf"/>
</dbReference>